<sequence length="86" mass="9982">TVQCGWIVLLSTWIIFVLGMGSMFGVWKWVWVRHCVGVLESVGIIDEVSDFPIEEYYPSMIMLLCVVAWIWCVVSWVGMKLFRHAK</sequence>
<evidence type="ECO:0000313" key="2">
    <source>
        <dbReference type="EMBL" id="ODQ75601.1"/>
    </source>
</evidence>
<evidence type="ECO:0000256" key="1">
    <source>
        <dbReference type="SAM" id="Phobius"/>
    </source>
</evidence>
<protein>
    <submittedName>
        <fullName evidence="2">Uncharacterized protein</fullName>
    </submittedName>
</protein>
<proteinExistence type="predicted"/>
<dbReference type="Pfam" id="PF15159">
    <property type="entry name" value="PIG-Y"/>
    <property type="match status" value="1"/>
</dbReference>
<keyword evidence="1" id="KW-0812">Transmembrane</keyword>
<feature type="transmembrane region" description="Helical" evidence="1">
    <location>
        <begin position="56"/>
        <end position="77"/>
    </location>
</feature>
<dbReference type="PANTHER" id="PTHR39400">
    <property type="entry name" value="YALI0E29227P"/>
    <property type="match status" value="1"/>
</dbReference>
<dbReference type="EMBL" id="KV454290">
    <property type="protein sequence ID" value="ODQ75601.1"/>
    <property type="molecule type" value="Genomic_DNA"/>
</dbReference>
<dbReference type="OrthoDB" id="2157498at2759"/>
<keyword evidence="1" id="KW-0472">Membrane</keyword>
<feature type="non-terminal residue" evidence="2">
    <location>
        <position position="86"/>
    </location>
</feature>
<evidence type="ECO:0000313" key="3">
    <source>
        <dbReference type="Proteomes" id="UP000094385"/>
    </source>
</evidence>
<dbReference type="PANTHER" id="PTHR39400:SF1">
    <property type="entry name" value="PIG-P DOMAIN-CONTAINING PROTEIN"/>
    <property type="match status" value="1"/>
</dbReference>
<keyword evidence="3" id="KW-1185">Reference proteome</keyword>
<keyword evidence="1" id="KW-1133">Transmembrane helix</keyword>
<accession>A0A1E3QD44</accession>
<dbReference type="InterPro" id="IPR029164">
    <property type="entry name" value="PIG-Y"/>
</dbReference>
<dbReference type="STRING" id="675824.A0A1E3QD44"/>
<feature type="transmembrane region" description="Helical" evidence="1">
    <location>
        <begin position="7"/>
        <end position="27"/>
    </location>
</feature>
<dbReference type="Proteomes" id="UP000094385">
    <property type="component" value="Unassembled WGS sequence"/>
</dbReference>
<name>A0A1E3QD44_LIPST</name>
<dbReference type="AlphaFoldDB" id="A0A1E3QD44"/>
<reference evidence="2 3" key="1">
    <citation type="journal article" date="2016" name="Proc. Natl. Acad. Sci. U.S.A.">
        <title>Comparative genomics of biotechnologically important yeasts.</title>
        <authorList>
            <person name="Riley R."/>
            <person name="Haridas S."/>
            <person name="Wolfe K.H."/>
            <person name="Lopes M.R."/>
            <person name="Hittinger C.T."/>
            <person name="Goeker M."/>
            <person name="Salamov A.A."/>
            <person name="Wisecaver J.H."/>
            <person name="Long T.M."/>
            <person name="Calvey C.H."/>
            <person name="Aerts A.L."/>
            <person name="Barry K.W."/>
            <person name="Choi C."/>
            <person name="Clum A."/>
            <person name="Coughlan A.Y."/>
            <person name="Deshpande S."/>
            <person name="Douglass A.P."/>
            <person name="Hanson S.J."/>
            <person name="Klenk H.-P."/>
            <person name="LaButti K.M."/>
            <person name="Lapidus A."/>
            <person name="Lindquist E.A."/>
            <person name="Lipzen A.M."/>
            <person name="Meier-Kolthoff J.P."/>
            <person name="Ohm R.A."/>
            <person name="Otillar R.P."/>
            <person name="Pangilinan J.L."/>
            <person name="Peng Y."/>
            <person name="Rokas A."/>
            <person name="Rosa C.A."/>
            <person name="Scheuner C."/>
            <person name="Sibirny A.A."/>
            <person name="Slot J.C."/>
            <person name="Stielow J.B."/>
            <person name="Sun H."/>
            <person name="Kurtzman C.P."/>
            <person name="Blackwell M."/>
            <person name="Grigoriev I.V."/>
            <person name="Jeffries T.W."/>
        </authorList>
    </citation>
    <scope>NUCLEOTIDE SEQUENCE [LARGE SCALE GENOMIC DNA]</scope>
    <source>
        <strain evidence="2 3">NRRL Y-11557</strain>
    </source>
</reference>
<gene>
    <name evidence="2" type="ORF">LIPSTDRAFT_45737</name>
</gene>
<organism evidence="2 3">
    <name type="scientific">Lipomyces starkeyi NRRL Y-11557</name>
    <dbReference type="NCBI Taxonomy" id="675824"/>
    <lineage>
        <taxon>Eukaryota</taxon>
        <taxon>Fungi</taxon>
        <taxon>Dikarya</taxon>
        <taxon>Ascomycota</taxon>
        <taxon>Saccharomycotina</taxon>
        <taxon>Lipomycetes</taxon>
        <taxon>Lipomycetales</taxon>
        <taxon>Lipomycetaceae</taxon>
        <taxon>Lipomyces</taxon>
    </lineage>
</organism>
<feature type="non-terminal residue" evidence="2">
    <location>
        <position position="1"/>
    </location>
</feature>